<reference evidence="2" key="1">
    <citation type="submission" date="2016-08" db="EMBL/GenBank/DDBJ databases">
        <authorList>
            <person name="Merda D."/>
            <person name="Briand M."/>
            <person name="Taghouti G."/>
            <person name="Carrere S."/>
            <person name="Gouzy J."/>
            <person name="Portier P."/>
            <person name="Jacques M.-A."/>
            <person name="Fischer-Le Saux M."/>
        </authorList>
    </citation>
    <scope>NUCLEOTIDE SEQUENCE [LARGE SCALE GENOMIC DNA]</scope>
    <source>
        <strain evidence="2">CFBP4643</strain>
    </source>
</reference>
<comment type="caution">
    <text evidence="1">The sequence shown here is derived from an EMBL/GenBank/DDBJ whole genome shotgun (WGS) entry which is preliminary data.</text>
</comment>
<dbReference type="PANTHER" id="PTHR42830:SF2">
    <property type="entry name" value="OSMC_OHR FAMILY PROTEIN"/>
    <property type="match status" value="1"/>
</dbReference>
<accession>A0A2S7D1F3</accession>
<evidence type="ECO:0000313" key="2">
    <source>
        <dbReference type="Proteomes" id="UP000238191"/>
    </source>
</evidence>
<dbReference type="PANTHER" id="PTHR42830">
    <property type="entry name" value="OSMOTICALLY INDUCIBLE FAMILY PROTEIN"/>
    <property type="match status" value="1"/>
</dbReference>
<dbReference type="InterPro" id="IPR052707">
    <property type="entry name" value="OsmC_Ohr_Peroxiredoxin"/>
</dbReference>
<dbReference type="InterPro" id="IPR003718">
    <property type="entry name" value="OsmC/Ohr_fam"/>
</dbReference>
<dbReference type="InterPro" id="IPR036102">
    <property type="entry name" value="OsmC/Ohrsf"/>
</dbReference>
<dbReference type="RefSeq" id="WP_046963606.1">
    <property type="nucleotide sequence ID" value="NZ_MDEI01000011.1"/>
</dbReference>
<dbReference type="Gene3D" id="3.30.300.20">
    <property type="match status" value="1"/>
</dbReference>
<evidence type="ECO:0000313" key="1">
    <source>
        <dbReference type="EMBL" id="PPU67658.1"/>
    </source>
</evidence>
<dbReference type="EMBL" id="MDEI01000011">
    <property type="protein sequence ID" value="PPU67658.1"/>
    <property type="molecule type" value="Genomic_DNA"/>
</dbReference>
<organism evidence="1 2">
    <name type="scientific">Xanthomonas pisi</name>
    <dbReference type="NCBI Taxonomy" id="56457"/>
    <lineage>
        <taxon>Bacteria</taxon>
        <taxon>Pseudomonadati</taxon>
        <taxon>Pseudomonadota</taxon>
        <taxon>Gammaproteobacteria</taxon>
        <taxon>Lysobacterales</taxon>
        <taxon>Lysobacteraceae</taxon>
        <taxon>Xanthomonas</taxon>
    </lineage>
</organism>
<dbReference type="Pfam" id="PF02566">
    <property type="entry name" value="OsmC"/>
    <property type="match status" value="1"/>
</dbReference>
<keyword evidence="2" id="KW-1185">Reference proteome</keyword>
<gene>
    <name evidence="1" type="ORF">XpiCFBP4643_14070</name>
</gene>
<dbReference type="SUPFAM" id="SSF82784">
    <property type="entry name" value="OsmC-like"/>
    <property type="match status" value="1"/>
</dbReference>
<sequence length="156" mass="16569">MSGHLHRYAAQVVWTGDRGEGTRDYRSYGRDHEVAIAGKPTLAGSADPAFRGDAARHNPEDLLVASLSACHMLWYLHLAAEAGVVVRGYVDDAAGTMVTEAGGGQFSEVVLHPLVTISAGDPATAEALHHAAHVACFIARSVNFPVRCEPRIVVAE</sequence>
<dbReference type="AlphaFoldDB" id="A0A2S7D1F3"/>
<proteinExistence type="predicted"/>
<dbReference type="OrthoDB" id="9795405at2"/>
<dbReference type="Proteomes" id="UP000238191">
    <property type="component" value="Unassembled WGS sequence"/>
</dbReference>
<protein>
    <submittedName>
        <fullName evidence="1">Peroxiredoxin</fullName>
    </submittedName>
</protein>
<dbReference type="InterPro" id="IPR015946">
    <property type="entry name" value="KH_dom-like_a/b"/>
</dbReference>
<name>A0A2S7D1F3_9XANT</name>